<comment type="caution">
    <text evidence="1">The sequence shown here is derived from an EMBL/GenBank/DDBJ whole genome shotgun (WGS) entry which is preliminary data.</text>
</comment>
<gene>
    <name evidence="1" type="ORF">OWV82_018954</name>
</gene>
<reference evidence="1 2" key="1">
    <citation type="journal article" date="2023" name="Science">
        <title>Complex scaffold remodeling in plant triterpene biosynthesis.</title>
        <authorList>
            <person name="De La Pena R."/>
            <person name="Hodgson H."/>
            <person name="Liu J.C."/>
            <person name="Stephenson M.J."/>
            <person name="Martin A.C."/>
            <person name="Owen C."/>
            <person name="Harkess A."/>
            <person name="Leebens-Mack J."/>
            <person name="Jimenez L.E."/>
            <person name="Osbourn A."/>
            <person name="Sattely E.S."/>
        </authorList>
    </citation>
    <scope>NUCLEOTIDE SEQUENCE [LARGE SCALE GENOMIC DNA]</scope>
    <source>
        <strain evidence="2">cv. JPN11</strain>
        <tissue evidence="1">Leaf</tissue>
    </source>
</reference>
<name>A0ACC1XCA1_MELAZ</name>
<protein>
    <submittedName>
        <fullName evidence="1">Myb family transcription factor</fullName>
    </submittedName>
</protein>
<dbReference type="EMBL" id="CM051403">
    <property type="protein sequence ID" value="KAJ4709116.1"/>
    <property type="molecule type" value="Genomic_DNA"/>
</dbReference>
<sequence>MGASDSGTSPGQNLSADESSIGLFSMSENSSSCALLSQSKTPNSLEASPFQPQKFVVNPVSSRYYIQNPRDAICHNNLCLPLISRDSGTNQQLISPPLVPYRAACDHQSTFPVQNPNFNPPFLGGNATTTCDKDHPGSLMDILSIPGESSAACQGSDNVKDGLSLTERLQLHQLSQELGIASNDADSGNSRIDEIFEATQHLAIPITWVDSNRNNFSSIAGIDDCIHPSHRHTEPAAAHKQRIRWTTELHELFIDAINKLGGPESATPKGILMLMDVEGLNIYHVKSHLQKYRLAKNMPEIKQDKRTLSSAGKRQLSASNDSNAPIKRREEVIETLRLQIEVQKQLHEQLKAQKQLQLRIEQQGEYLRKLMEEHEKGGSSLFPIHDLPLFINARPESEVPLLSLHPDTLAEQVESNSDSSSQSKNKASIAFECEQSKCQKRLRQD</sequence>
<accession>A0ACC1XCA1</accession>
<proteinExistence type="predicted"/>
<dbReference type="Proteomes" id="UP001164539">
    <property type="component" value="Chromosome 10"/>
</dbReference>
<evidence type="ECO:0000313" key="2">
    <source>
        <dbReference type="Proteomes" id="UP001164539"/>
    </source>
</evidence>
<organism evidence="1 2">
    <name type="scientific">Melia azedarach</name>
    <name type="common">Chinaberry tree</name>
    <dbReference type="NCBI Taxonomy" id="155640"/>
    <lineage>
        <taxon>Eukaryota</taxon>
        <taxon>Viridiplantae</taxon>
        <taxon>Streptophyta</taxon>
        <taxon>Embryophyta</taxon>
        <taxon>Tracheophyta</taxon>
        <taxon>Spermatophyta</taxon>
        <taxon>Magnoliopsida</taxon>
        <taxon>eudicotyledons</taxon>
        <taxon>Gunneridae</taxon>
        <taxon>Pentapetalae</taxon>
        <taxon>rosids</taxon>
        <taxon>malvids</taxon>
        <taxon>Sapindales</taxon>
        <taxon>Meliaceae</taxon>
        <taxon>Melia</taxon>
    </lineage>
</organism>
<keyword evidence="2" id="KW-1185">Reference proteome</keyword>
<evidence type="ECO:0000313" key="1">
    <source>
        <dbReference type="EMBL" id="KAJ4709116.1"/>
    </source>
</evidence>